<evidence type="ECO:0000313" key="2">
    <source>
        <dbReference type="Proteomes" id="UP001470230"/>
    </source>
</evidence>
<sequence length="289" mass="32573">MPKLDKLQDLNINKMNDFYLSCLKGTRTLPLFVKNISTEKNDANIDIAFNYLISLCNAFYCSINNKSIISQAASDYSESFCSMIGKFSKAGMDASKILPMKYILNIEASQDFISYPSINIPYLPSDSWNIKVPLSDDYIYSTMSTTFNGAHVGEFKEQNKEPQLLDFIHPDDNTNVNINTIPNQDNGTPIFASLSIPKLLDDQNDDVDSDSDSDSSEIFEKKSELLKERTISLNKESVELSDENLDGVLSNFSEYDSIKASILLMKNMNEMPEITINKISPSFDKITIY</sequence>
<gene>
    <name evidence="1" type="ORF">M9Y10_028910</name>
</gene>
<evidence type="ECO:0000313" key="1">
    <source>
        <dbReference type="EMBL" id="KAK8891690.1"/>
    </source>
</evidence>
<protein>
    <submittedName>
        <fullName evidence="1">Uncharacterized protein</fullName>
    </submittedName>
</protein>
<dbReference type="EMBL" id="JAPFFF010000004">
    <property type="protein sequence ID" value="KAK8891690.1"/>
    <property type="molecule type" value="Genomic_DNA"/>
</dbReference>
<proteinExistence type="predicted"/>
<organism evidence="1 2">
    <name type="scientific">Tritrichomonas musculus</name>
    <dbReference type="NCBI Taxonomy" id="1915356"/>
    <lineage>
        <taxon>Eukaryota</taxon>
        <taxon>Metamonada</taxon>
        <taxon>Parabasalia</taxon>
        <taxon>Tritrichomonadida</taxon>
        <taxon>Tritrichomonadidae</taxon>
        <taxon>Tritrichomonas</taxon>
    </lineage>
</organism>
<keyword evidence="2" id="KW-1185">Reference proteome</keyword>
<name>A0ABR2KKN2_9EUKA</name>
<dbReference type="Proteomes" id="UP001470230">
    <property type="component" value="Unassembled WGS sequence"/>
</dbReference>
<accession>A0ABR2KKN2</accession>
<reference evidence="1 2" key="1">
    <citation type="submission" date="2024-04" db="EMBL/GenBank/DDBJ databases">
        <title>Tritrichomonas musculus Genome.</title>
        <authorList>
            <person name="Alves-Ferreira E."/>
            <person name="Grigg M."/>
            <person name="Lorenzi H."/>
            <person name="Galac M."/>
        </authorList>
    </citation>
    <scope>NUCLEOTIDE SEQUENCE [LARGE SCALE GENOMIC DNA]</scope>
    <source>
        <strain evidence="1 2">EAF2021</strain>
    </source>
</reference>
<comment type="caution">
    <text evidence="1">The sequence shown here is derived from an EMBL/GenBank/DDBJ whole genome shotgun (WGS) entry which is preliminary data.</text>
</comment>